<dbReference type="EMBL" id="JACXLD010000002">
    <property type="protein sequence ID" value="MBD2858437.1"/>
    <property type="molecule type" value="Genomic_DNA"/>
</dbReference>
<evidence type="ECO:0000313" key="4">
    <source>
        <dbReference type="Proteomes" id="UP000610558"/>
    </source>
</evidence>
<accession>A0A927GW03</accession>
<dbReference type="InterPro" id="IPR038610">
    <property type="entry name" value="FliK-like_C_sf"/>
</dbReference>
<keyword evidence="4" id="KW-1185">Reference proteome</keyword>
<organism evidence="3 4">
    <name type="scientific">Spongiibacter pelagi</name>
    <dbReference type="NCBI Taxonomy" id="2760804"/>
    <lineage>
        <taxon>Bacteria</taxon>
        <taxon>Pseudomonadati</taxon>
        <taxon>Pseudomonadota</taxon>
        <taxon>Gammaproteobacteria</taxon>
        <taxon>Cellvibrionales</taxon>
        <taxon>Spongiibacteraceae</taxon>
        <taxon>Spongiibacter</taxon>
    </lineage>
</organism>
<name>A0A927GW03_9GAMM</name>
<dbReference type="AlphaFoldDB" id="A0A927GW03"/>
<dbReference type="InterPro" id="IPR021136">
    <property type="entry name" value="Flagellar_hook_control-like_C"/>
</dbReference>
<dbReference type="PANTHER" id="PTHR37533">
    <property type="entry name" value="FLAGELLAR HOOK-LENGTH CONTROL PROTEIN"/>
    <property type="match status" value="1"/>
</dbReference>
<comment type="caution">
    <text evidence="3">The sequence shown here is derived from an EMBL/GenBank/DDBJ whole genome shotgun (WGS) entry which is preliminary data.</text>
</comment>
<feature type="compositionally biased region" description="Low complexity" evidence="1">
    <location>
        <begin position="373"/>
        <end position="399"/>
    </location>
</feature>
<reference evidence="3" key="1">
    <citation type="submission" date="2020-09" db="EMBL/GenBank/DDBJ databases">
        <authorList>
            <person name="Yoon J.-W."/>
        </authorList>
    </citation>
    <scope>NUCLEOTIDE SEQUENCE</scope>
    <source>
        <strain evidence="3">KMU-158</strain>
    </source>
</reference>
<dbReference type="Pfam" id="PF02120">
    <property type="entry name" value="Flg_hook"/>
    <property type="match status" value="1"/>
</dbReference>
<feature type="region of interest" description="Disordered" evidence="1">
    <location>
        <begin position="368"/>
        <end position="434"/>
    </location>
</feature>
<keyword evidence="3" id="KW-0282">Flagellum</keyword>
<evidence type="ECO:0000256" key="1">
    <source>
        <dbReference type="SAM" id="MobiDB-lite"/>
    </source>
</evidence>
<dbReference type="PANTHER" id="PTHR37533:SF2">
    <property type="entry name" value="FLAGELLAR HOOK-LENGTH CONTROL PROTEIN"/>
    <property type="match status" value="1"/>
</dbReference>
<proteinExistence type="predicted"/>
<keyword evidence="3" id="KW-0966">Cell projection</keyword>
<sequence length="434" mass="45439">MTGSINAHQGLKDALDIFSSLSGNSGVGKLAAGQESAMPFNELLAARQISLLDSEAPGFQHLTGNALAKLSAQLEGQDSSLIESKLVDPKLLTQLSSELESSEEDLLGEESDAAENLAVATLGGLLGMGANALPEVKRLSPDQLMQASALERLSTSGFTLAGNSQHGQFGDMANSAGEGDDSADQSLLKSLGGKVEGGVFGFEKLPNELQTKTAAGLASGLGDSAANSTVKMDAAVGDFSQLLDDQQNSLTAIRDRVGGLTETKALPQFTISENALNDPAWDKAISARLNWMGSQGVGSAVLRLNPQELGHIQIDLKMDGSQANVQFHAESADTSEMIERLMPRLHSAFESQGIKLDQVKVNHQPDFASAGFQSSQDNAAQAQAQSQQQSQRQSQEQQSGAGGRGQAAGANGTELGDTSRQLDIQLKPGVDYYA</sequence>
<evidence type="ECO:0000259" key="2">
    <source>
        <dbReference type="Pfam" id="PF02120"/>
    </source>
</evidence>
<protein>
    <submittedName>
        <fullName evidence="3">Flagellar hook-length control protein FliK</fullName>
    </submittedName>
</protein>
<dbReference type="Gene3D" id="3.30.750.140">
    <property type="match status" value="1"/>
</dbReference>
<gene>
    <name evidence="3" type="ORF">IB286_05385</name>
</gene>
<keyword evidence="3" id="KW-0969">Cilium</keyword>
<feature type="domain" description="Flagellar hook-length control protein-like C-terminal" evidence="2">
    <location>
        <begin position="288"/>
        <end position="366"/>
    </location>
</feature>
<dbReference type="Proteomes" id="UP000610558">
    <property type="component" value="Unassembled WGS sequence"/>
</dbReference>
<dbReference type="CDD" id="cd17470">
    <property type="entry name" value="T3SS_Flik_C"/>
    <property type="match status" value="1"/>
</dbReference>
<dbReference type="RefSeq" id="WP_190763263.1">
    <property type="nucleotide sequence ID" value="NZ_JACXLD010000002.1"/>
</dbReference>
<evidence type="ECO:0000313" key="3">
    <source>
        <dbReference type="EMBL" id="MBD2858437.1"/>
    </source>
</evidence>
<dbReference type="InterPro" id="IPR052563">
    <property type="entry name" value="FliK"/>
</dbReference>